<dbReference type="EMBL" id="WDIP01000010">
    <property type="protein sequence ID" value="KAB5883463.1"/>
    <property type="molecule type" value="Genomic_DNA"/>
</dbReference>
<dbReference type="Proteomes" id="UP000470200">
    <property type="component" value="Unassembled WGS sequence"/>
</dbReference>
<evidence type="ECO:0000313" key="1">
    <source>
        <dbReference type="EMBL" id="KAB5883463.1"/>
    </source>
</evidence>
<organism evidence="1 2">
    <name type="scientific">Bifidobacterium adolescentis</name>
    <dbReference type="NCBI Taxonomy" id="1680"/>
    <lineage>
        <taxon>Bacteria</taxon>
        <taxon>Bacillati</taxon>
        <taxon>Actinomycetota</taxon>
        <taxon>Actinomycetes</taxon>
        <taxon>Bifidobacteriales</taxon>
        <taxon>Bifidobacteriaceae</taxon>
        <taxon>Bifidobacterium</taxon>
    </lineage>
</organism>
<evidence type="ECO:0000313" key="2">
    <source>
        <dbReference type="Proteomes" id="UP000470200"/>
    </source>
</evidence>
<accession>A0A6A2R8V3</accession>
<gene>
    <name evidence="1" type="ORF">GA629_08865</name>
</gene>
<proteinExistence type="predicted"/>
<dbReference type="AlphaFoldDB" id="A0A6A2R8V3"/>
<sequence length="141" mass="15459">MPSLRDACPAYRNIKGKEPDMSDYEGLDYEARVDAAMDDVLGRDGWCGVCGGWSPADPPTCDLCGVRLCDRCAVEYPDGAFECPGCAREDMDRYDRIMALAARPDVPDELADKAGELYETSDGEVAGDDWRPLLEQLEAVV</sequence>
<comment type="caution">
    <text evidence="1">The sequence shown here is derived from an EMBL/GenBank/DDBJ whole genome shotgun (WGS) entry which is preliminary data.</text>
</comment>
<protein>
    <submittedName>
        <fullName evidence="1">Uncharacterized protein</fullName>
    </submittedName>
</protein>
<name>A0A6A2R8V3_BIFAD</name>
<reference evidence="1 2" key="1">
    <citation type="journal article" date="2019" name="Nat. Med.">
        <title>A library of human gut bacterial isolates paired with longitudinal multiomics data enables mechanistic microbiome research.</title>
        <authorList>
            <person name="Poyet M."/>
            <person name="Groussin M."/>
            <person name="Gibbons S.M."/>
            <person name="Avila-Pacheco J."/>
            <person name="Jiang X."/>
            <person name="Kearney S.M."/>
            <person name="Perrotta A.R."/>
            <person name="Berdy B."/>
            <person name="Zhao S."/>
            <person name="Lieberman T.D."/>
            <person name="Swanson P.K."/>
            <person name="Smith M."/>
            <person name="Roesemann S."/>
            <person name="Alexander J.E."/>
            <person name="Rich S.A."/>
            <person name="Livny J."/>
            <person name="Vlamakis H."/>
            <person name="Clish C."/>
            <person name="Bullock K."/>
            <person name="Deik A."/>
            <person name="Scott J."/>
            <person name="Pierce K.A."/>
            <person name="Xavier R.J."/>
            <person name="Alm E.J."/>
        </authorList>
    </citation>
    <scope>NUCLEOTIDE SEQUENCE [LARGE SCALE GENOMIC DNA]</scope>
    <source>
        <strain evidence="1 2">BIOML-A105</strain>
    </source>
</reference>